<dbReference type="PIRSF" id="PIRSF000521">
    <property type="entry name" value="Transaminase_4ab_Lys_Orn"/>
    <property type="match status" value="1"/>
</dbReference>
<dbReference type="NCBIfam" id="NF005683">
    <property type="entry name" value="PRK07481.1"/>
    <property type="match status" value="1"/>
</dbReference>
<organism evidence="5 7">
    <name type="scientific">Sulfitobacter porphyrae</name>
    <dbReference type="NCBI Taxonomy" id="1246864"/>
    <lineage>
        <taxon>Bacteria</taxon>
        <taxon>Pseudomonadati</taxon>
        <taxon>Pseudomonadota</taxon>
        <taxon>Alphaproteobacteria</taxon>
        <taxon>Rhodobacterales</taxon>
        <taxon>Roseobacteraceae</taxon>
        <taxon>Sulfitobacter</taxon>
    </lineage>
</organism>
<dbReference type="PANTHER" id="PTHR43094">
    <property type="entry name" value="AMINOTRANSFERASE"/>
    <property type="match status" value="1"/>
</dbReference>
<reference evidence="5" key="3">
    <citation type="submission" date="2024-09" db="EMBL/GenBank/DDBJ databases">
        <authorList>
            <person name="Sun Q."/>
            <person name="Mori K."/>
        </authorList>
    </citation>
    <scope>NUCLEOTIDE SEQUENCE</scope>
    <source>
        <strain evidence="5">NBRC 109054</strain>
    </source>
</reference>
<dbReference type="EMBL" id="JBHSWG010000004">
    <property type="protein sequence ID" value="MFC6762156.1"/>
    <property type="molecule type" value="Genomic_DNA"/>
</dbReference>
<comment type="cofactor">
    <cofactor evidence="1">
        <name>pyridoxal 5'-phosphate</name>
        <dbReference type="ChEBI" id="CHEBI:597326"/>
    </cofactor>
</comment>
<evidence type="ECO:0000256" key="2">
    <source>
        <dbReference type="ARBA" id="ARBA00008954"/>
    </source>
</evidence>
<keyword evidence="3 4" id="KW-0663">Pyridoxal phosphate</keyword>
<dbReference type="EMBL" id="JBHSWG010000004">
    <property type="protein sequence ID" value="MFC6762621.1"/>
    <property type="molecule type" value="Genomic_DNA"/>
</dbReference>
<evidence type="ECO:0000313" key="6">
    <source>
        <dbReference type="EMBL" id="MFC6762621.1"/>
    </source>
</evidence>
<dbReference type="Pfam" id="PF00202">
    <property type="entry name" value="Aminotran_3"/>
    <property type="match status" value="1"/>
</dbReference>
<keyword evidence="5" id="KW-0808">Transferase</keyword>
<evidence type="ECO:0000256" key="1">
    <source>
        <dbReference type="ARBA" id="ARBA00001933"/>
    </source>
</evidence>
<evidence type="ECO:0000313" key="7">
    <source>
        <dbReference type="Proteomes" id="UP001596353"/>
    </source>
</evidence>
<dbReference type="Proteomes" id="UP001596353">
    <property type="component" value="Unassembled WGS sequence"/>
</dbReference>
<comment type="caution">
    <text evidence="5">The sequence shown here is derived from an EMBL/GenBank/DDBJ whole genome shotgun (WGS) entry which is preliminary data.</text>
</comment>
<proteinExistence type="inferred from homology"/>
<keyword evidence="7" id="KW-1185">Reference proteome</keyword>
<gene>
    <name evidence="5" type="ORF">ACFQFQ_25835</name>
    <name evidence="6" type="ORF">ACFQFQ_28570</name>
</gene>
<dbReference type="SUPFAM" id="SSF53383">
    <property type="entry name" value="PLP-dependent transferases"/>
    <property type="match status" value="1"/>
</dbReference>
<dbReference type="InterPro" id="IPR015422">
    <property type="entry name" value="PyrdxlP-dep_Trfase_small"/>
</dbReference>
<keyword evidence="5" id="KW-0032">Aminotransferase</keyword>
<dbReference type="PANTHER" id="PTHR43094:SF1">
    <property type="entry name" value="AMINOTRANSFERASE CLASS-III"/>
    <property type="match status" value="1"/>
</dbReference>
<protein>
    <submittedName>
        <fullName evidence="5">Aminotransferase class III-fold pyridoxal phosphate-dependent enzyme</fullName>
    </submittedName>
</protein>
<name>A0ABW2B991_9RHOB</name>
<dbReference type="PROSITE" id="PS00600">
    <property type="entry name" value="AA_TRANSFER_CLASS_3"/>
    <property type="match status" value="1"/>
</dbReference>
<evidence type="ECO:0000256" key="3">
    <source>
        <dbReference type="ARBA" id="ARBA00022898"/>
    </source>
</evidence>
<reference evidence="7" key="2">
    <citation type="journal article" date="2019" name="Int. J. Syst. Evol. Microbiol.">
        <title>The Global Catalogue of Microorganisms (GCM) 10K type strain sequencing project: providing services to taxonomists for standard genome sequencing and annotation.</title>
        <authorList>
            <consortium name="The Broad Institute Genomics Platform"/>
            <consortium name="The Broad Institute Genome Sequencing Center for Infectious Disease"/>
            <person name="Wu L."/>
            <person name="Ma J."/>
        </authorList>
    </citation>
    <scope>NUCLEOTIDE SEQUENCE [LARGE SCALE GENOMIC DNA]</scope>
    <source>
        <strain evidence="7">CCUG 66188</strain>
    </source>
</reference>
<dbReference type="Gene3D" id="3.40.640.10">
    <property type="entry name" value="Type I PLP-dependent aspartate aminotransferase-like (Major domain)"/>
    <property type="match status" value="1"/>
</dbReference>
<evidence type="ECO:0000313" key="5">
    <source>
        <dbReference type="EMBL" id="MFC6762156.1"/>
    </source>
</evidence>
<sequence>MATRSNSRLADSILYPFANIGHLTENPPVVVESGEGVYITDSTGKRYIDGQAGLWNVNVGHGREEIKEAIKAQLDRISYYTIFGGTTNMPSVELAERLCQLTRPEGMVRAFFSSGGSEAVEAAFKLVRQYWRLRGEAAKTKIISLKRGYHGVTLGALSANGITSNREYFEPLLPGFIQVETPHLYGNPYTQDHEELGRICADMLEREIQYQGPGTVAAFIAEPVQGVGGVIVPPANYWPRLREICDKYDILLIADEVVTGFGRLGTMMGSRHWGVKPDIMTFAKGINSGYIPLGATMMNAKVAEAFDTGDAAQFSPKAFAHGNTYAGHPLACAAALASLRIVEDENLPENAGRVGAYFLKRLKEVQSRHHMIGDLRGQGLMIGVELANPETGRPFDISRNVGGRISDHCREKGVIIRNLADTFIISPPFVLETGHVDEMVDTFEEAVASAG</sequence>
<dbReference type="Gene3D" id="3.90.1150.10">
    <property type="entry name" value="Aspartate Aminotransferase, domain 1"/>
    <property type="match status" value="1"/>
</dbReference>
<evidence type="ECO:0000256" key="4">
    <source>
        <dbReference type="RuleBase" id="RU003560"/>
    </source>
</evidence>
<dbReference type="InterPro" id="IPR049704">
    <property type="entry name" value="Aminotrans_3_PPA_site"/>
</dbReference>
<accession>A0ABW2B991</accession>
<dbReference type="InterPro" id="IPR015421">
    <property type="entry name" value="PyrdxlP-dep_Trfase_major"/>
</dbReference>
<dbReference type="InterPro" id="IPR015424">
    <property type="entry name" value="PyrdxlP-dep_Trfase"/>
</dbReference>
<dbReference type="CDD" id="cd00610">
    <property type="entry name" value="OAT_like"/>
    <property type="match status" value="1"/>
</dbReference>
<dbReference type="GO" id="GO:0008483">
    <property type="term" value="F:transaminase activity"/>
    <property type="evidence" value="ECO:0007669"/>
    <property type="project" value="UniProtKB-KW"/>
</dbReference>
<comment type="similarity">
    <text evidence="2 4">Belongs to the class-III pyridoxal-phosphate-dependent aminotransferase family.</text>
</comment>
<dbReference type="InterPro" id="IPR005814">
    <property type="entry name" value="Aminotrans_3"/>
</dbReference>
<reference evidence="5" key="1">
    <citation type="journal article" date="2014" name="Int. J. Syst. Evol. Microbiol.">
        <title>Complete genome of a new Firmicutes species belonging to the dominant human colonic microbiota ('Ruminococcus bicirculans') reveals two chromosomes and a selective capacity to utilize plant glucans.</title>
        <authorList>
            <consortium name="NISC Comparative Sequencing Program"/>
            <person name="Wegmann U."/>
            <person name="Louis P."/>
            <person name="Goesmann A."/>
            <person name="Henrissat B."/>
            <person name="Duncan S.H."/>
            <person name="Flint H.J."/>
        </authorList>
    </citation>
    <scope>NUCLEOTIDE SEQUENCE</scope>
    <source>
        <strain evidence="5">NBRC 109054</strain>
    </source>
</reference>